<evidence type="ECO:0000256" key="3">
    <source>
        <dbReference type="ARBA" id="ARBA00022729"/>
    </source>
</evidence>
<proteinExistence type="predicted"/>
<dbReference type="SMART" id="SM00408">
    <property type="entry name" value="IGc2"/>
    <property type="match status" value="2"/>
</dbReference>
<accession>A0A0P9C4H1</accession>
<comment type="subcellular location">
    <subcellularLocation>
        <location evidence="1">Secreted</location>
    </subcellularLocation>
</comment>
<dbReference type="GO" id="GO:0042594">
    <property type="term" value="P:response to starvation"/>
    <property type="evidence" value="ECO:0007669"/>
    <property type="project" value="EnsemblMetazoa"/>
</dbReference>
<feature type="chain" id="PRO_5006155740" evidence="7">
    <location>
        <begin position="25"/>
        <end position="270"/>
    </location>
</feature>
<keyword evidence="3 7" id="KW-0732">Signal</keyword>
<evidence type="ECO:0000256" key="1">
    <source>
        <dbReference type="ARBA" id="ARBA00004613"/>
    </source>
</evidence>
<keyword evidence="5" id="KW-1015">Disulfide bond</keyword>
<dbReference type="SUPFAM" id="SSF48726">
    <property type="entry name" value="Immunoglobulin"/>
    <property type="match status" value="2"/>
</dbReference>
<keyword evidence="10" id="KW-1185">Reference proteome</keyword>
<dbReference type="GO" id="GO:0046627">
    <property type="term" value="P:negative regulation of insulin receptor signaling pathway"/>
    <property type="evidence" value="ECO:0007669"/>
    <property type="project" value="EnsemblMetazoa"/>
</dbReference>
<keyword evidence="4" id="KW-0677">Repeat</keyword>
<name>A0A0P9C4H1_DROAN</name>
<evidence type="ECO:0000256" key="4">
    <source>
        <dbReference type="ARBA" id="ARBA00022737"/>
    </source>
</evidence>
<dbReference type="InterPro" id="IPR036179">
    <property type="entry name" value="Ig-like_dom_sf"/>
</dbReference>
<dbReference type="CTD" id="38513"/>
<dbReference type="PANTHER" id="PTHR45080:SF8">
    <property type="entry name" value="IG-LIKE DOMAIN-CONTAINING PROTEIN"/>
    <property type="match status" value="1"/>
</dbReference>
<dbReference type="InterPro" id="IPR003599">
    <property type="entry name" value="Ig_sub"/>
</dbReference>
<dbReference type="InterPro" id="IPR050958">
    <property type="entry name" value="Cell_Adh-Cytoskel_Orgn"/>
</dbReference>
<dbReference type="GeneID" id="6506509"/>
<dbReference type="Pfam" id="PF13927">
    <property type="entry name" value="Ig_3"/>
    <property type="match status" value="1"/>
</dbReference>
<dbReference type="Gene3D" id="2.60.40.10">
    <property type="entry name" value="Immunoglobulins"/>
    <property type="match status" value="2"/>
</dbReference>
<dbReference type="EMBL" id="CH902618">
    <property type="protein sequence ID" value="KPU78626.1"/>
    <property type="molecule type" value="Genomic_DNA"/>
</dbReference>
<dbReference type="OrthoDB" id="6138780at2759"/>
<organism evidence="9 10">
    <name type="scientific">Drosophila ananassae</name>
    <name type="common">Fruit fly</name>
    <dbReference type="NCBI Taxonomy" id="7217"/>
    <lineage>
        <taxon>Eukaryota</taxon>
        <taxon>Metazoa</taxon>
        <taxon>Ecdysozoa</taxon>
        <taxon>Arthropoda</taxon>
        <taxon>Hexapoda</taxon>
        <taxon>Insecta</taxon>
        <taxon>Pterygota</taxon>
        <taxon>Neoptera</taxon>
        <taxon>Endopterygota</taxon>
        <taxon>Diptera</taxon>
        <taxon>Brachycera</taxon>
        <taxon>Muscomorpha</taxon>
        <taxon>Ephydroidea</taxon>
        <taxon>Drosophilidae</taxon>
        <taxon>Drosophila</taxon>
        <taxon>Sophophora</taxon>
    </lineage>
</organism>
<keyword evidence="2" id="KW-0964">Secreted</keyword>
<dbReference type="GO" id="GO:0010888">
    <property type="term" value="P:negative regulation of lipid storage"/>
    <property type="evidence" value="ECO:0007669"/>
    <property type="project" value="EnsemblMetazoa"/>
</dbReference>
<feature type="signal peptide" evidence="7">
    <location>
        <begin position="1"/>
        <end position="24"/>
    </location>
</feature>
<evidence type="ECO:0000256" key="6">
    <source>
        <dbReference type="ARBA" id="ARBA00023319"/>
    </source>
</evidence>
<evidence type="ECO:0000259" key="8">
    <source>
        <dbReference type="PROSITE" id="PS50835"/>
    </source>
</evidence>
<dbReference type="AlphaFoldDB" id="A0A0P9C4H1"/>
<dbReference type="InterPro" id="IPR007110">
    <property type="entry name" value="Ig-like_dom"/>
</dbReference>
<dbReference type="FunCoup" id="A0A0P9C4H1">
    <property type="interactions" value="48"/>
</dbReference>
<dbReference type="SMART" id="SM00409">
    <property type="entry name" value="IG"/>
    <property type="match status" value="2"/>
</dbReference>
<reference evidence="9 10" key="1">
    <citation type="journal article" date="2007" name="Nature">
        <title>Evolution of genes and genomes on the Drosophila phylogeny.</title>
        <authorList>
            <consortium name="Drosophila 12 Genomes Consortium"/>
            <person name="Clark A.G."/>
            <person name="Eisen M.B."/>
            <person name="Smith D.R."/>
            <person name="Bergman C.M."/>
            <person name="Oliver B."/>
            <person name="Markow T.A."/>
            <person name="Kaufman T.C."/>
            <person name="Kellis M."/>
            <person name="Gelbart W."/>
            <person name="Iyer V.N."/>
            <person name="Pollard D.A."/>
            <person name="Sackton T.B."/>
            <person name="Larracuente A.M."/>
            <person name="Singh N.D."/>
            <person name="Abad J.P."/>
            <person name="Abt D.N."/>
            <person name="Adryan B."/>
            <person name="Aguade M."/>
            <person name="Akashi H."/>
            <person name="Anderson W.W."/>
            <person name="Aquadro C.F."/>
            <person name="Ardell D.H."/>
            <person name="Arguello R."/>
            <person name="Artieri C.G."/>
            <person name="Barbash D.A."/>
            <person name="Barker D."/>
            <person name="Barsanti P."/>
            <person name="Batterham P."/>
            <person name="Batzoglou S."/>
            <person name="Begun D."/>
            <person name="Bhutkar A."/>
            <person name="Blanco E."/>
            <person name="Bosak S.A."/>
            <person name="Bradley R.K."/>
            <person name="Brand A.D."/>
            <person name="Brent M.R."/>
            <person name="Brooks A.N."/>
            <person name="Brown R.H."/>
            <person name="Butlin R.K."/>
            <person name="Caggese C."/>
            <person name="Calvi B.R."/>
            <person name="Bernardo de Carvalho A."/>
            <person name="Caspi A."/>
            <person name="Castrezana S."/>
            <person name="Celniker S.E."/>
            <person name="Chang J.L."/>
            <person name="Chapple C."/>
            <person name="Chatterji S."/>
            <person name="Chinwalla A."/>
            <person name="Civetta A."/>
            <person name="Clifton S.W."/>
            <person name="Comeron J.M."/>
            <person name="Costello J.C."/>
            <person name="Coyne J.A."/>
            <person name="Daub J."/>
            <person name="David R.G."/>
            <person name="Delcher A.L."/>
            <person name="Delehaunty K."/>
            <person name="Do C.B."/>
            <person name="Ebling H."/>
            <person name="Edwards K."/>
            <person name="Eickbush T."/>
            <person name="Evans J.D."/>
            <person name="Filipski A."/>
            <person name="Findeiss S."/>
            <person name="Freyhult E."/>
            <person name="Fulton L."/>
            <person name="Fulton R."/>
            <person name="Garcia A.C."/>
            <person name="Gardiner A."/>
            <person name="Garfield D.A."/>
            <person name="Garvin B.E."/>
            <person name="Gibson G."/>
            <person name="Gilbert D."/>
            <person name="Gnerre S."/>
            <person name="Godfrey J."/>
            <person name="Good R."/>
            <person name="Gotea V."/>
            <person name="Gravely B."/>
            <person name="Greenberg A.J."/>
            <person name="Griffiths-Jones S."/>
            <person name="Gross S."/>
            <person name="Guigo R."/>
            <person name="Gustafson E.A."/>
            <person name="Haerty W."/>
            <person name="Hahn M.W."/>
            <person name="Halligan D.L."/>
            <person name="Halpern A.L."/>
            <person name="Halter G.M."/>
            <person name="Han M.V."/>
            <person name="Heger A."/>
            <person name="Hillier L."/>
            <person name="Hinrichs A.S."/>
            <person name="Holmes I."/>
            <person name="Hoskins R.A."/>
            <person name="Hubisz M.J."/>
            <person name="Hultmark D."/>
            <person name="Huntley M.A."/>
            <person name="Jaffe D.B."/>
            <person name="Jagadeeshan S."/>
            <person name="Jeck W.R."/>
            <person name="Johnson J."/>
            <person name="Jones C.D."/>
            <person name="Jordan W.C."/>
            <person name="Karpen G.H."/>
            <person name="Kataoka E."/>
            <person name="Keightley P.D."/>
            <person name="Kheradpour P."/>
            <person name="Kirkness E.F."/>
            <person name="Koerich L.B."/>
            <person name="Kristiansen K."/>
            <person name="Kudrna D."/>
            <person name="Kulathinal R.J."/>
            <person name="Kumar S."/>
            <person name="Kwok R."/>
            <person name="Lander E."/>
            <person name="Langley C.H."/>
            <person name="Lapoint R."/>
            <person name="Lazzaro B.P."/>
            <person name="Lee S.J."/>
            <person name="Levesque L."/>
            <person name="Li R."/>
            <person name="Lin C.F."/>
            <person name="Lin M.F."/>
            <person name="Lindblad-Toh K."/>
            <person name="Llopart A."/>
            <person name="Long M."/>
            <person name="Low L."/>
            <person name="Lozovsky E."/>
            <person name="Lu J."/>
            <person name="Luo M."/>
            <person name="Machado C.A."/>
            <person name="Makalowski W."/>
            <person name="Marzo M."/>
            <person name="Matsuda M."/>
            <person name="Matzkin L."/>
            <person name="McAllister B."/>
            <person name="McBride C.S."/>
            <person name="McKernan B."/>
            <person name="McKernan K."/>
            <person name="Mendez-Lago M."/>
            <person name="Minx P."/>
            <person name="Mollenhauer M.U."/>
            <person name="Montooth K."/>
            <person name="Mount S.M."/>
            <person name="Mu X."/>
            <person name="Myers E."/>
            <person name="Negre B."/>
            <person name="Newfeld S."/>
            <person name="Nielsen R."/>
            <person name="Noor M.A."/>
            <person name="O'Grady P."/>
            <person name="Pachter L."/>
            <person name="Papaceit M."/>
            <person name="Parisi M.J."/>
            <person name="Parisi M."/>
            <person name="Parts L."/>
            <person name="Pedersen J.S."/>
            <person name="Pesole G."/>
            <person name="Phillippy A.M."/>
            <person name="Ponting C.P."/>
            <person name="Pop M."/>
            <person name="Porcelli D."/>
            <person name="Powell J.R."/>
            <person name="Prohaska S."/>
            <person name="Pruitt K."/>
            <person name="Puig M."/>
            <person name="Quesneville H."/>
            <person name="Ram K.R."/>
            <person name="Rand D."/>
            <person name="Rasmussen M.D."/>
            <person name="Reed L.K."/>
            <person name="Reenan R."/>
            <person name="Reily A."/>
            <person name="Remington K.A."/>
            <person name="Rieger T.T."/>
            <person name="Ritchie M.G."/>
            <person name="Robin C."/>
            <person name="Rogers Y.H."/>
            <person name="Rohde C."/>
            <person name="Rozas J."/>
            <person name="Rubenfield M.J."/>
            <person name="Ruiz A."/>
            <person name="Russo S."/>
            <person name="Salzberg S.L."/>
            <person name="Sanchez-Gracia A."/>
            <person name="Saranga D.J."/>
            <person name="Sato H."/>
            <person name="Schaeffer S.W."/>
            <person name="Schatz M.C."/>
            <person name="Schlenke T."/>
            <person name="Schwartz R."/>
            <person name="Segarra C."/>
            <person name="Singh R.S."/>
            <person name="Sirot L."/>
            <person name="Sirota M."/>
            <person name="Sisneros N.B."/>
            <person name="Smith C.D."/>
            <person name="Smith T.F."/>
            <person name="Spieth J."/>
            <person name="Stage D.E."/>
            <person name="Stark A."/>
            <person name="Stephan W."/>
            <person name="Strausberg R.L."/>
            <person name="Strempel S."/>
            <person name="Sturgill D."/>
            <person name="Sutton G."/>
            <person name="Sutton G.G."/>
            <person name="Tao W."/>
            <person name="Teichmann S."/>
            <person name="Tobari Y.N."/>
            <person name="Tomimura Y."/>
            <person name="Tsolas J.M."/>
            <person name="Valente V.L."/>
            <person name="Venter E."/>
            <person name="Venter J.C."/>
            <person name="Vicario S."/>
            <person name="Vieira F.G."/>
            <person name="Vilella A.J."/>
            <person name="Villasante A."/>
            <person name="Walenz B."/>
            <person name="Wang J."/>
            <person name="Wasserman M."/>
            <person name="Watts T."/>
            <person name="Wilson D."/>
            <person name="Wilson R.K."/>
            <person name="Wing R.A."/>
            <person name="Wolfner M.F."/>
            <person name="Wong A."/>
            <person name="Wong G.K."/>
            <person name="Wu C.I."/>
            <person name="Wu G."/>
            <person name="Yamamoto D."/>
            <person name="Yang H.P."/>
            <person name="Yang S.P."/>
            <person name="Yorke J.A."/>
            <person name="Yoshida K."/>
            <person name="Zdobnov E."/>
            <person name="Zhang P."/>
            <person name="Zhang Y."/>
            <person name="Zimin A.V."/>
            <person name="Baldwin J."/>
            <person name="Abdouelleil A."/>
            <person name="Abdulkadir J."/>
            <person name="Abebe A."/>
            <person name="Abera B."/>
            <person name="Abreu J."/>
            <person name="Acer S.C."/>
            <person name="Aftuck L."/>
            <person name="Alexander A."/>
            <person name="An P."/>
            <person name="Anderson E."/>
            <person name="Anderson S."/>
            <person name="Arachi H."/>
            <person name="Azer M."/>
            <person name="Bachantsang P."/>
            <person name="Barry A."/>
            <person name="Bayul T."/>
            <person name="Berlin A."/>
            <person name="Bessette D."/>
            <person name="Bloom T."/>
            <person name="Blye J."/>
            <person name="Boguslavskiy L."/>
            <person name="Bonnet C."/>
            <person name="Boukhgalter B."/>
            <person name="Bourzgui I."/>
            <person name="Brown A."/>
            <person name="Cahill P."/>
            <person name="Channer S."/>
            <person name="Cheshatsang Y."/>
            <person name="Chuda L."/>
            <person name="Citroen M."/>
            <person name="Collymore A."/>
            <person name="Cooke P."/>
            <person name="Costello M."/>
            <person name="D'Aco K."/>
            <person name="Daza R."/>
            <person name="De Haan G."/>
            <person name="DeGray S."/>
            <person name="DeMaso C."/>
            <person name="Dhargay N."/>
            <person name="Dooley K."/>
            <person name="Dooley E."/>
            <person name="Doricent M."/>
            <person name="Dorje P."/>
            <person name="Dorjee K."/>
            <person name="Dupes A."/>
            <person name="Elong R."/>
            <person name="Falk J."/>
            <person name="Farina A."/>
            <person name="Faro S."/>
            <person name="Ferguson D."/>
            <person name="Fisher S."/>
            <person name="Foley C.D."/>
            <person name="Franke A."/>
            <person name="Friedrich D."/>
            <person name="Gadbois L."/>
            <person name="Gearin G."/>
            <person name="Gearin C.R."/>
            <person name="Giannoukos G."/>
            <person name="Goode T."/>
            <person name="Graham J."/>
            <person name="Grandbois E."/>
            <person name="Grewal S."/>
            <person name="Gyaltsen K."/>
            <person name="Hafez N."/>
            <person name="Hagos B."/>
            <person name="Hall J."/>
            <person name="Henson C."/>
            <person name="Hollinger A."/>
            <person name="Honan T."/>
            <person name="Huard M.D."/>
            <person name="Hughes L."/>
            <person name="Hurhula B."/>
            <person name="Husby M.E."/>
            <person name="Kamat A."/>
            <person name="Kanga B."/>
            <person name="Kashin S."/>
            <person name="Khazanovich D."/>
            <person name="Kisner P."/>
            <person name="Lance K."/>
            <person name="Lara M."/>
            <person name="Lee W."/>
            <person name="Lennon N."/>
            <person name="Letendre F."/>
            <person name="LeVine R."/>
            <person name="Lipovsky A."/>
            <person name="Liu X."/>
            <person name="Liu J."/>
            <person name="Liu S."/>
            <person name="Lokyitsang T."/>
            <person name="Lokyitsang Y."/>
            <person name="Lubonja R."/>
            <person name="Lui A."/>
            <person name="MacDonald P."/>
            <person name="Magnisalis V."/>
            <person name="Maru K."/>
            <person name="Matthews C."/>
            <person name="McCusker W."/>
            <person name="McDonough S."/>
            <person name="Mehta T."/>
            <person name="Meldrim J."/>
            <person name="Meneus L."/>
            <person name="Mihai O."/>
            <person name="Mihalev A."/>
            <person name="Mihova T."/>
            <person name="Mittelman R."/>
            <person name="Mlenga V."/>
            <person name="Montmayeur A."/>
            <person name="Mulrain L."/>
            <person name="Navidi A."/>
            <person name="Naylor J."/>
            <person name="Negash T."/>
            <person name="Nguyen T."/>
            <person name="Nguyen N."/>
            <person name="Nicol R."/>
            <person name="Norbu C."/>
            <person name="Norbu N."/>
            <person name="Novod N."/>
            <person name="O'Neill B."/>
            <person name="Osman S."/>
            <person name="Markiewicz E."/>
            <person name="Oyono O.L."/>
            <person name="Patti C."/>
            <person name="Phunkhang P."/>
            <person name="Pierre F."/>
            <person name="Priest M."/>
            <person name="Raghuraman S."/>
            <person name="Rege F."/>
            <person name="Reyes R."/>
            <person name="Rise C."/>
            <person name="Rogov P."/>
            <person name="Ross K."/>
            <person name="Ryan E."/>
            <person name="Settipalli S."/>
            <person name="Shea T."/>
            <person name="Sherpa N."/>
            <person name="Shi L."/>
            <person name="Shih D."/>
            <person name="Sparrow T."/>
            <person name="Spaulding J."/>
            <person name="Stalker J."/>
            <person name="Stange-Thomann N."/>
            <person name="Stavropoulos S."/>
            <person name="Stone C."/>
            <person name="Strader C."/>
            <person name="Tesfaye S."/>
            <person name="Thomson T."/>
            <person name="Thoulutsang Y."/>
            <person name="Thoulutsang D."/>
            <person name="Topham K."/>
            <person name="Topping I."/>
            <person name="Tsamla T."/>
            <person name="Vassiliev H."/>
            <person name="Vo A."/>
            <person name="Wangchuk T."/>
            <person name="Wangdi T."/>
            <person name="Weiand M."/>
            <person name="Wilkinson J."/>
            <person name="Wilson A."/>
            <person name="Yadav S."/>
            <person name="Young G."/>
            <person name="Yu Q."/>
            <person name="Zembek L."/>
            <person name="Zhong D."/>
            <person name="Zimmer A."/>
            <person name="Zwirko Z."/>
            <person name="Jaffe D.B."/>
            <person name="Alvarez P."/>
            <person name="Brockman W."/>
            <person name="Butler J."/>
            <person name="Chin C."/>
            <person name="Gnerre S."/>
            <person name="Grabherr M."/>
            <person name="Kleber M."/>
            <person name="Mauceli E."/>
            <person name="MacCallum I."/>
        </authorList>
    </citation>
    <scope>NUCLEOTIDE SEQUENCE [LARGE SCALE GENOMIC DNA]</scope>
    <source>
        <strain evidence="10">Tucson 14024-0371.13</strain>
    </source>
</reference>
<dbReference type="GO" id="GO:0061965">
    <property type="term" value="P:positive regulation of entry into reproductive diapause"/>
    <property type="evidence" value="ECO:0007669"/>
    <property type="project" value="EnsemblMetazoa"/>
</dbReference>
<dbReference type="PANTHER" id="PTHR45080">
    <property type="entry name" value="CONTACTIN 5"/>
    <property type="match status" value="1"/>
</dbReference>
<dbReference type="Proteomes" id="UP000007801">
    <property type="component" value="Unassembled WGS sequence"/>
</dbReference>
<evidence type="ECO:0000313" key="9">
    <source>
        <dbReference type="EMBL" id="KPU78626.1"/>
    </source>
</evidence>
<evidence type="ECO:0000256" key="7">
    <source>
        <dbReference type="SAM" id="SignalP"/>
    </source>
</evidence>
<dbReference type="GO" id="GO:0043559">
    <property type="term" value="F:insulin binding"/>
    <property type="evidence" value="ECO:0007669"/>
    <property type="project" value="EnsemblMetazoa"/>
</dbReference>
<dbReference type="GO" id="GO:0046628">
    <property type="term" value="P:positive regulation of insulin receptor signaling pathway"/>
    <property type="evidence" value="ECO:0007669"/>
    <property type="project" value="EnsemblMetazoa"/>
</dbReference>
<dbReference type="FunFam" id="2.60.40.10:FF:001749">
    <property type="entry name" value="Neural/ectodermal development factor IMP-L2"/>
    <property type="match status" value="1"/>
</dbReference>
<dbReference type="PROSITE" id="PS50835">
    <property type="entry name" value="IG_LIKE"/>
    <property type="match status" value="1"/>
</dbReference>
<dbReference type="InterPro" id="IPR013783">
    <property type="entry name" value="Ig-like_fold"/>
</dbReference>
<evidence type="ECO:0000256" key="2">
    <source>
        <dbReference type="ARBA" id="ARBA00022525"/>
    </source>
</evidence>
<dbReference type="GO" id="GO:0009625">
    <property type="term" value="P:response to insect"/>
    <property type="evidence" value="ECO:0007669"/>
    <property type="project" value="EnsemblMetazoa"/>
</dbReference>
<dbReference type="STRING" id="7217.A0A0P9C4H1"/>
<keyword evidence="6" id="KW-0393">Immunoglobulin domain</keyword>
<dbReference type="GO" id="GO:0007156">
    <property type="term" value="P:homophilic cell adhesion via plasma membrane adhesion molecules"/>
    <property type="evidence" value="ECO:0007669"/>
    <property type="project" value="TreeGrafter"/>
</dbReference>
<protein>
    <submittedName>
        <fullName evidence="9">Uncharacterized protein, isoform B</fullName>
    </submittedName>
</protein>
<evidence type="ECO:0000256" key="5">
    <source>
        <dbReference type="ARBA" id="ARBA00023157"/>
    </source>
</evidence>
<dbReference type="GO" id="GO:0005615">
    <property type="term" value="C:extracellular space"/>
    <property type="evidence" value="ECO:0007669"/>
    <property type="project" value="EnsemblMetazoa"/>
</dbReference>
<evidence type="ECO:0000313" key="10">
    <source>
        <dbReference type="Proteomes" id="UP000007801"/>
    </source>
</evidence>
<gene>
    <name evidence="9" type="primary">Dana\GF23872</name>
    <name evidence="9" type="synonym">dana_GLEANR_8639</name>
    <name evidence="9" type="ORF">GF23872</name>
</gene>
<dbReference type="SMR" id="A0A0P9C4H1"/>
<dbReference type="InterPro" id="IPR003598">
    <property type="entry name" value="Ig_sub2"/>
</dbReference>
<dbReference type="GO" id="GO:0005886">
    <property type="term" value="C:plasma membrane"/>
    <property type="evidence" value="ECO:0007669"/>
    <property type="project" value="TreeGrafter"/>
</dbReference>
<dbReference type="CDD" id="cd00096">
    <property type="entry name" value="Ig"/>
    <property type="match status" value="1"/>
</dbReference>
<dbReference type="InParanoid" id="A0A0P9C4H1"/>
<sequence>MQKMNLHVCALALLLFGSIATVHGRAVDLVDDSNDVDNSIETEPEPEQKSHARPFDADWLKFTKTPPAKLQQAAGATIEIVCEMMGSQVPSIQWVVGHLPISEIDDLDSNQVSEDAPSAIVRVRSVHIIDHMLSEPRTYTCVGRTGSKTIYASTVVHPARSSEILVREKQYPGNQKPRIVYTEKTHLDLMGSSVLLPCKVHARPRAEITWFNNENQKVVQGHRYKVLSTGHLLISDIKWEDMGNYKCLARNVEGHDSADTFVYPVLKEED</sequence>
<feature type="domain" description="Ig-like" evidence="8">
    <location>
        <begin position="177"/>
        <end position="263"/>
    </location>
</feature>